<accession>A0A3D3R5E3</accession>
<dbReference type="Proteomes" id="UP000263642">
    <property type="component" value="Unassembled WGS sequence"/>
</dbReference>
<protein>
    <submittedName>
        <fullName evidence="2">Uncharacterized protein</fullName>
    </submittedName>
</protein>
<name>A0A3D3R5E3_9PLAN</name>
<dbReference type="AlphaFoldDB" id="A0A3D3R5E3"/>
<keyword evidence="1" id="KW-1133">Transmembrane helix</keyword>
<evidence type="ECO:0000313" key="2">
    <source>
        <dbReference type="EMBL" id="HCO24035.1"/>
    </source>
</evidence>
<evidence type="ECO:0000256" key="1">
    <source>
        <dbReference type="SAM" id="Phobius"/>
    </source>
</evidence>
<sequence>MSDLPFIRCLGCESTVFDPTRAACPGCGRCPVCGSRRFKTEVKTCPDCELPYCDCCGRCPQCAGLRYSEIITPCECGHPQDAEKLADLVRYEAAVGAIRRPTPWGCILAALTLSAVVLLLIYAWKG</sequence>
<evidence type="ECO:0000313" key="3">
    <source>
        <dbReference type="Proteomes" id="UP000263642"/>
    </source>
</evidence>
<proteinExistence type="predicted"/>
<gene>
    <name evidence="2" type="ORF">DIT97_13680</name>
</gene>
<feature type="transmembrane region" description="Helical" evidence="1">
    <location>
        <begin position="104"/>
        <end position="124"/>
    </location>
</feature>
<keyword evidence="1" id="KW-0472">Membrane</keyword>
<reference evidence="2 3" key="1">
    <citation type="journal article" date="2018" name="Nat. Biotechnol.">
        <title>A standardized bacterial taxonomy based on genome phylogeny substantially revises the tree of life.</title>
        <authorList>
            <person name="Parks D.H."/>
            <person name="Chuvochina M."/>
            <person name="Waite D.W."/>
            <person name="Rinke C."/>
            <person name="Skarshewski A."/>
            <person name="Chaumeil P.A."/>
            <person name="Hugenholtz P."/>
        </authorList>
    </citation>
    <scope>NUCLEOTIDE SEQUENCE [LARGE SCALE GENOMIC DNA]</scope>
    <source>
        <strain evidence="2">UBA9375</strain>
    </source>
</reference>
<comment type="caution">
    <text evidence="2">The sequence shown here is derived from an EMBL/GenBank/DDBJ whole genome shotgun (WGS) entry which is preliminary data.</text>
</comment>
<organism evidence="2 3">
    <name type="scientific">Gimesia maris</name>
    <dbReference type="NCBI Taxonomy" id="122"/>
    <lineage>
        <taxon>Bacteria</taxon>
        <taxon>Pseudomonadati</taxon>
        <taxon>Planctomycetota</taxon>
        <taxon>Planctomycetia</taxon>
        <taxon>Planctomycetales</taxon>
        <taxon>Planctomycetaceae</taxon>
        <taxon>Gimesia</taxon>
    </lineage>
</organism>
<keyword evidence="1" id="KW-0812">Transmembrane</keyword>
<dbReference type="EMBL" id="DQAY01000078">
    <property type="protein sequence ID" value="HCO24035.1"/>
    <property type="molecule type" value="Genomic_DNA"/>
</dbReference>
<dbReference type="RefSeq" id="WP_154934076.1">
    <property type="nucleotide sequence ID" value="NZ_CAXBMG010000021.1"/>
</dbReference>